<feature type="region of interest" description="Disordered" evidence="10">
    <location>
        <begin position="423"/>
        <end position="459"/>
    </location>
</feature>
<feature type="compositionally biased region" description="Low complexity" evidence="10">
    <location>
        <begin position="303"/>
        <end position="312"/>
    </location>
</feature>
<dbReference type="Pfam" id="PF00069">
    <property type="entry name" value="Pkinase"/>
    <property type="match status" value="1"/>
</dbReference>
<dbReference type="SMART" id="SM00220">
    <property type="entry name" value="S_TKc"/>
    <property type="match status" value="1"/>
</dbReference>
<keyword evidence="11" id="KW-0812">Transmembrane</keyword>
<dbReference type="InterPro" id="IPR008271">
    <property type="entry name" value="Ser/Thr_kinase_AS"/>
</dbReference>
<proteinExistence type="predicted"/>
<evidence type="ECO:0000259" key="12">
    <source>
        <dbReference type="PROSITE" id="PS50011"/>
    </source>
</evidence>
<keyword evidence="11" id="KW-1133">Transmembrane helix</keyword>
<feature type="domain" description="Protein kinase" evidence="12">
    <location>
        <begin position="17"/>
        <end position="283"/>
    </location>
</feature>
<dbReference type="InterPro" id="IPR000719">
    <property type="entry name" value="Prot_kinase_dom"/>
</dbReference>
<dbReference type="AlphaFoldDB" id="A0A5J5DZ73"/>
<dbReference type="InterPro" id="IPR005543">
    <property type="entry name" value="PASTA_dom"/>
</dbReference>
<keyword evidence="4" id="KW-0677">Repeat</keyword>
<feature type="region of interest" description="Disordered" evidence="10">
    <location>
        <begin position="387"/>
        <end position="406"/>
    </location>
</feature>
<dbReference type="Proteomes" id="UP000374630">
    <property type="component" value="Unassembled WGS sequence"/>
</dbReference>
<feature type="region of interest" description="Disordered" evidence="10">
    <location>
        <begin position="303"/>
        <end position="355"/>
    </location>
</feature>
<evidence type="ECO:0000256" key="6">
    <source>
        <dbReference type="ARBA" id="ARBA00022777"/>
    </source>
</evidence>
<feature type="transmembrane region" description="Helical" evidence="11">
    <location>
        <begin position="483"/>
        <end position="506"/>
    </location>
</feature>
<comment type="catalytic activity">
    <reaction evidence="8">
        <text>L-threonyl-[protein] + ATP = O-phospho-L-threonyl-[protein] + ADP + H(+)</text>
        <dbReference type="Rhea" id="RHEA:46608"/>
        <dbReference type="Rhea" id="RHEA-COMP:11060"/>
        <dbReference type="Rhea" id="RHEA-COMP:11605"/>
        <dbReference type="ChEBI" id="CHEBI:15378"/>
        <dbReference type="ChEBI" id="CHEBI:30013"/>
        <dbReference type="ChEBI" id="CHEBI:30616"/>
        <dbReference type="ChEBI" id="CHEBI:61977"/>
        <dbReference type="ChEBI" id="CHEBI:456216"/>
        <dbReference type="EC" id="2.7.11.1"/>
    </reaction>
</comment>
<dbReference type="EC" id="2.7.11.1" evidence="1"/>
<feature type="domain" description="PASTA" evidence="13">
    <location>
        <begin position="669"/>
        <end position="735"/>
    </location>
</feature>
<dbReference type="OrthoDB" id="9762169at2"/>
<evidence type="ECO:0000256" key="4">
    <source>
        <dbReference type="ARBA" id="ARBA00022737"/>
    </source>
</evidence>
<dbReference type="PANTHER" id="PTHR43289">
    <property type="entry name" value="MITOGEN-ACTIVATED PROTEIN KINASE KINASE KINASE 20-RELATED"/>
    <property type="match status" value="1"/>
</dbReference>
<dbReference type="Gene3D" id="1.10.510.10">
    <property type="entry name" value="Transferase(Phosphotransferase) domain 1"/>
    <property type="match status" value="1"/>
</dbReference>
<evidence type="ECO:0000256" key="7">
    <source>
        <dbReference type="ARBA" id="ARBA00022840"/>
    </source>
</evidence>
<dbReference type="PROSITE" id="PS00108">
    <property type="entry name" value="PROTEIN_KINASE_ST"/>
    <property type="match status" value="1"/>
</dbReference>
<dbReference type="CDD" id="cd14014">
    <property type="entry name" value="STKc_PknB_like"/>
    <property type="match status" value="1"/>
</dbReference>
<evidence type="ECO:0000256" key="10">
    <source>
        <dbReference type="SAM" id="MobiDB-lite"/>
    </source>
</evidence>
<dbReference type="PROSITE" id="PS51178">
    <property type="entry name" value="PASTA"/>
    <property type="match status" value="2"/>
</dbReference>
<evidence type="ECO:0000256" key="9">
    <source>
        <dbReference type="ARBA" id="ARBA00048679"/>
    </source>
</evidence>
<evidence type="ECO:0000256" key="5">
    <source>
        <dbReference type="ARBA" id="ARBA00022741"/>
    </source>
</evidence>
<keyword evidence="6 15" id="KW-0418">Kinase</keyword>
<evidence type="ECO:0000256" key="11">
    <source>
        <dbReference type="SAM" id="Phobius"/>
    </source>
</evidence>
<evidence type="ECO:0000256" key="1">
    <source>
        <dbReference type="ARBA" id="ARBA00012513"/>
    </source>
</evidence>
<comment type="caution">
    <text evidence="15">The sequence shown here is derived from an EMBL/GenBank/DDBJ whole genome shotgun (WGS) entry which is preliminary data.</text>
</comment>
<dbReference type="GO" id="GO:0004674">
    <property type="term" value="F:protein serine/threonine kinase activity"/>
    <property type="evidence" value="ECO:0007669"/>
    <property type="project" value="UniProtKB-KW"/>
</dbReference>
<comment type="catalytic activity">
    <reaction evidence="9">
        <text>L-seryl-[protein] + ATP = O-phospho-L-seryl-[protein] + ADP + H(+)</text>
        <dbReference type="Rhea" id="RHEA:17989"/>
        <dbReference type="Rhea" id="RHEA-COMP:9863"/>
        <dbReference type="Rhea" id="RHEA-COMP:11604"/>
        <dbReference type="ChEBI" id="CHEBI:15378"/>
        <dbReference type="ChEBI" id="CHEBI:29999"/>
        <dbReference type="ChEBI" id="CHEBI:30616"/>
        <dbReference type="ChEBI" id="CHEBI:83421"/>
        <dbReference type="ChEBI" id="CHEBI:456216"/>
        <dbReference type="EC" id="2.7.11.1"/>
    </reaction>
</comment>
<gene>
    <name evidence="15" type="ORF">EM848_09275</name>
    <name evidence="14" type="ORF">EMO90_07565</name>
</gene>
<dbReference type="Gene3D" id="3.30.10.20">
    <property type="match status" value="4"/>
</dbReference>
<name>A0A5J5DZ73_9BIFI</name>
<dbReference type="Gene3D" id="3.30.200.20">
    <property type="entry name" value="Phosphorylase Kinase, domain 1"/>
    <property type="match status" value="1"/>
</dbReference>
<keyword evidence="5" id="KW-0547">Nucleotide-binding</keyword>
<evidence type="ECO:0000313" key="15">
    <source>
        <dbReference type="EMBL" id="KAA8822207.1"/>
    </source>
</evidence>
<evidence type="ECO:0000256" key="8">
    <source>
        <dbReference type="ARBA" id="ARBA00047899"/>
    </source>
</evidence>
<keyword evidence="2" id="KW-0723">Serine/threonine-protein kinase</keyword>
<feature type="compositionally biased region" description="Low complexity" evidence="10">
    <location>
        <begin position="424"/>
        <end position="443"/>
    </location>
</feature>
<evidence type="ECO:0000256" key="2">
    <source>
        <dbReference type="ARBA" id="ARBA00022527"/>
    </source>
</evidence>
<dbReference type="EMBL" id="RZNZ01000009">
    <property type="protein sequence ID" value="KAA8820052.1"/>
    <property type="molecule type" value="Genomic_DNA"/>
</dbReference>
<dbReference type="Proteomes" id="UP000345527">
    <property type="component" value="Unassembled WGS sequence"/>
</dbReference>
<organism evidence="15 16">
    <name type="scientific">Bifidobacterium vespertilionis</name>
    <dbReference type="NCBI Taxonomy" id="2562524"/>
    <lineage>
        <taxon>Bacteria</taxon>
        <taxon>Bacillati</taxon>
        <taxon>Actinomycetota</taxon>
        <taxon>Actinomycetes</taxon>
        <taxon>Bifidobacteriales</taxon>
        <taxon>Bifidobacteriaceae</taxon>
        <taxon>Bifidobacterium</taxon>
    </lineage>
</organism>
<sequence length="805" mass="84605">MSEVANQPVGQTIEGRYRIVRKIAEGGMATVYEAMDDRLSRPVAIKIMHIQLAQGPHRAQFQERFRREARSAASIANPHVVQVYDTGEFQGLDYLVMEYVHGVNLRREMSQEGTFTVRETLRVVGEILDGLAAAHRLGVVHRDIKPENILINSRGHVQITDFGLAKAASQATLSSTGMLLGTAAYLAPEMIEDNRATPQGDLYSVGIIAWEMLAGRVPFESDNPVTVVFKHVHEDVPALTAVCPGISPLVSDFVARLTGRAVESRPDNAMVAVSLLAELNMHLGRDQLMFRAAERPEASFAQGAPLPLAGTGPVPPTPPTPLMPPEPPAQRKADAAKQGSAPAQTTTPATGEATAVQAAGEATTVLPEINEADAMAATRVMPPVDQGATQRIDRDGNAFSAPTPAVGGTTSFIEMLREDFDEQSAGATAMSASPSASASSSSAPTQAIGRVPAGPTPSTLPATEVHAAAGDAAKPKKRHHRGLIAAIAAVVLAGAAAGGGYAWWYYLGPGSYWTLPAAGDVQCATESSCTISGANAQDYIGTLNVAGIPYTQAEEFSDDVPAGAIVSANPSAVGSRISKRSDQRVSIVVSKGVRQATVPADIKDPNSASGKDPVAALKEAGFDEAAIEHDESKDEYSLTVPEGAILTISAEPGKAYNHNEKITVTLSKGLKPVQMPNIVGQSQDDAKKALADLNLTANVTEAFDDKVEAGKVVSASVDAGATLKWGDKVDVVVSKGPQMVTVPNVVGQQYDDAAKTLKDLGFNVQQSAPLGDWTHIVRMQSVNAGDTVRVRDENGTPTTITLTVA</sequence>
<dbReference type="RefSeq" id="WP_150354648.1">
    <property type="nucleotide sequence ID" value="NZ_RZNZ01000009.1"/>
</dbReference>
<evidence type="ECO:0000313" key="17">
    <source>
        <dbReference type="Proteomes" id="UP000374630"/>
    </source>
</evidence>
<evidence type="ECO:0000256" key="3">
    <source>
        <dbReference type="ARBA" id="ARBA00022679"/>
    </source>
</evidence>
<dbReference type="SMART" id="SM00740">
    <property type="entry name" value="PASTA"/>
    <property type="match status" value="4"/>
</dbReference>
<accession>A0A5J5DZ73</accession>
<dbReference type="EMBL" id="RZOA01000020">
    <property type="protein sequence ID" value="KAA8822207.1"/>
    <property type="molecule type" value="Genomic_DNA"/>
</dbReference>
<dbReference type="PROSITE" id="PS50011">
    <property type="entry name" value="PROTEIN_KINASE_DOM"/>
    <property type="match status" value="1"/>
</dbReference>
<evidence type="ECO:0000259" key="13">
    <source>
        <dbReference type="PROSITE" id="PS51178"/>
    </source>
</evidence>
<dbReference type="GO" id="GO:0005524">
    <property type="term" value="F:ATP binding"/>
    <property type="evidence" value="ECO:0007669"/>
    <property type="project" value="UniProtKB-KW"/>
</dbReference>
<keyword evidence="7" id="KW-0067">ATP-binding</keyword>
<dbReference type="FunFam" id="3.30.200.20:FF:000035">
    <property type="entry name" value="Serine/threonine protein kinase Stk1"/>
    <property type="match status" value="1"/>
</dbReference>
<keyword evidence="3" id="KW-0808">Transferase</keyword>
<dbReference type="PANTHER" id="PTHR43289:SF6">
    <property type="entry name" value="SERINE_THREONINE-PROTEIN KINASE NEKL-3"/>
    <property type="match status" value="1"/>
</dbReference>
<protein>
    <recommendedName>
        <fullName evidence="1">non-specific serine/threonine protein kinase</fullName>
        <ecNumber evidence="1">2.7.11.1</ecNumber>
    </recommendedName>
</protein>
<evidence type="ECO:0000313" key="14">
    <source>
        <dbReference type="EMBL" id="KAA8820052.1"/>
    </source>
</evidence>
<dbReference type="CDD" id="cd06577">
    <property type="entry name" value="PASTA_pknB"/>
    <property type="match status" value="3"/>
</dbReference>
<dbReference type="InterPro" id="IPR011009">
    <property type="entry name" value="Kinase-like_dom_sf"/>
</dbReference>
<dbReference type="SUPFAM" id="SSF56112">
    <property type="entry name" value="Protein kinase-like (PK-like)"/>
    <property type="match status" value="1"/>
</dbReference>
<keyword evidence="11" id="KW-0472">Membrane</keyword>
<keyword evidence="17" id="KW-1185">Reference proteome</keyword>
<feature type="compositionally biased region" description="Pro residues" evidence="10">
    <location>
        <begin position="313"/>
        <end position="328"/>
    </location>
</feature>
<dbReference type="Pfam" id="PF03793">
    <property type="entry name" value="PASTA"/>
    <property type="match status" value="3"/>
</dbReference>
<feature type="domain" description="PASTA" evidence="13">
    <location>
        <begin position="736"/>
        <end position="805"/>
    </location>
</feature>
<evidence type="ECO:0000313" key="16">
    <source>
        <dbReference type="Proteomes" id="UP000345527"/>
    </source>
</evidence>
<reference evidence="16 17" key="1">
    <citation type="journal article" date="2019" name="Syst. Appl. Microbiol.">
        <title>Characterization of Bifidobacterium species in feaces of the Egyptian fruit bat: Description of B. vespertilionis sp. nov. and B. rousetti sp. nov.</title>
        <authorList>
            <person name="Modesto M."/>
            <person name="Satti M."/>
            <person name="Watanabe K."/>
            <person name="Puglisi E."/>
            <person name="Morelli L."/>
            <person name="Huang C.-H."/>
            <person name="Liou J.-S."/>
            <person name="Miyashita M."/>
            <person name="Tamura T."/>
            <person name="Saito S."/>
            <person name="Mori K."/>
            <person name="Huang L."/>
            <person name="Sciavilla P."/>
            <person name="Sandri C."/>
            <person name="Spiezio C."/>
            <person name="Vitali F."/>
            <person name="Cavalieri D."/>
            <person name="Perpetuini G."/>
            <person name="Tofalo R."/>
            <person name="Bonetti A."/>
            <person name="Arita M."/>
            <person name="Mattarelli P."/>
        </authorList>
    </citation>
    <scope>NUCLEOTIDE SEQUENCE [LARGE SCALE GENOMIC DNA]</scope>
    <source>
        <strain evidence="14 17">RST16</strain>
        <strain evidence="15 16">RST8</strain>
    </source>
</reference>